<evidence type="ECO:0000313" key="2">
    <source>
        <dbReference type="Proteomes" id="UP000823615"/>
    </source>
</evidence>
<protein>
    <submittedName>
        <fullName evidence="1">DUF4411 family protein</fullName>
    </submittedName>
</protein>
<reference evidence="1" key="2">
    <citation type="journal article" date="2021" name="PeerJ">
        <title>Extensive microbial diversity within the chicken gut microbiome revealed by metagenomics and culture.</title>
        <authorList>
            <person name="Gilroy R."/>
            <person name="Ravi A."/>
            <person name="Getino M."/>
            <person name="Pursley I."/>
            <person name="Horton D.L."/>
            <person name="Alikhan N.F."/>
            <person name="Baker D."/>
            <person name="Gharbi K."/>
            <person name="Hall N."/>
            <person name="Watson M."/>
            <person name="Adriaenssens E.M."/>
            <person name="Foster-Nyarko E."/>
            <person name="Jarju S."/>
            <person name="Secka A."/>
            <person name="Antonio M."/>
            <person name="Oren A."/>
            <person name="Chaudhuri R.R."/>
            <person name="La Ragione R."/>
            <person name="Hildebrand F."/>
            <person name="Pallen M.J."/>
        </authorList>
    </citation>
    <scope>NUCLEOTIDE SEQUENCE</scope>
    <source>
        <strain evidence="1">7293</strain>
    </source>
</reference>
<dbReference type="InterPro" id="IPR016541">
    <property type="entry name" value="UCP008505"/>
</dbReference>
<dbReference type="Pfam" id="PF14367">
    <property type="entry name" value="DUF4411"/>
    <property type="match status" value="1"/>
</dbReference>
<evidence type="ECO:0000313" key="1">
    <source>
        <dbReference type="EMBL" id="MBO8437093.1"/>
    </source>
</evidence>
<gene>
    <name evidence="1" type="ORF">IAA97_08960</name>
</gene>
<name>A0A9D9H6X5_9SPIO</name>
<proteinExistence type="predicted"/>
<reference evidence="1" key="1">
    <citation type="submission" date="2020-10" db="EMBL/GenBank/DDBJ databases">
        <authorList>
            <person name="Gilroy R."/>
        </authorList>
    </citation>
    <scope>NUCLEOTIDE SEQUENCE</scope>
    <source>
        <strain evidence="1">7293</strain>
    </source>
</reference>
<comment type="caution">
    <text evidence="1">The sequence shown here is derived from an EMBL/GenBank/DDBJ whole genome shotgun (WGS) entry which is preliminary data.</text>
</comment>
<dbReference type="Proteomes" id="UP000823615">
    <property type="component" value="Unassembled WGS sequence"/>
</dbReference>
<accession>A0A9D9H6X5</accession>
<dbReference type="EMBL" id="JADIMT010000100">
    <property type="protein sequence ID" value="MBO8437093.1"/>
    <property type="molecule type" value="Genomic_DNA"/>
</dbReference>
<organism evidence="1 2">
    <name type="scientific">Candidatus Ornithospirochaeta stercoripullorum</name>
    <dbReference type="NCBI Taxonomy" id="2840899"/>
    <lineage>
        <taxon>Bacteria</taxon>
        <taxon>Pseudomonadati</taxon>
        <taxon>Spirochaetota</taxon>
        <taxon>Spirochaetia</taxon>
        <taxon>Spirochaetales</taxon>
        <taxon>Spirochaetaceae</taxon>
        <taxon>Spirochaetaceae incertae sedis</taxon>
        <taxon>Candidatus Ornithospirochaeta</taxon>
    </lineage>
</organism>
<sequence length="46" mass="5030">MHTTPAAIDNWFGNIKIADPWLIAAAIAYDGQIVTCETTEKPNAKK</sequence>
<dbReference type="AlphaFoldDB" id="A0A9D9H6X5"/>